<evidence type="ECO:0000313" key="4">
    <source>
        <dbReference type="Proteomes" id="UP000694427"/>
    </source>
</evidence>
<dbReference type="SMART" id="SM00041">
    <property type="entry name" value="CT"/>
    <property type="match status" value="1"/>
</dbReference>
<keyword evidence="4" id="KW-1185">Reference proteome</keyword>
<accession>A0A8C1IL13</accession>
<sequence>LHYTFQNSTVLVSNGCISSTPVEITSCSGLCETSSIRKLYQTFSSLCVETDSLQKRTHSYIYIESCGCKASVCSGQSTSLRRRRRRL</sequence>
<dbReference type="InterPro" id="IPR006207">
    <property type="entry name" value="Cys_knot_C"/>
</dbReference>
<reference evidence="3" key="1">
    <citation type="submission" date="2025-08" db="UniProtKB">
        <authorList>
            <consortium name="Ensembl"/>
        </authorList>
    </citation>
    <scope>IDENTIFICATION</scope>
</reference>
<keyword evidence="1" id="KW-1015">Disulfide bond</keyword>
<feature type="domain" description="CTCK" evidence="2">
    <location>
        <begin position="4"/>
        <end position="74"/>
    </location>
</feature>
<dbReference type="Proteomes" id="UP000694427">
    <property type="component" value="Unplaced"/>
</dbReference>
<evidence type="ECO:0000256" key="1">
    <source>
        <dbReference type="ARBA" id="ARBA00023157"/>
    </source>
</evidence>
<protein>
    <recommendedName>
        <fullName evidence="2">CTCK domain-containing protein</fullName>
    </recommendedName>
</protein>
<name>A0A8C1IL13_CYPCA</name>
<organism evidence="3 4">
    <name type="scientific">Cyprinus carpio</name>
    <name type="common">Common carp</name>
    <dbReference type="NCBI Taxonomy" id="7962"/>
    <lineage>
        <taxon>Eukaryota</taxon>
        <taxon>Metazoa</taxon>
        <taxon>Chordata</taxon>
        <taxon>Craniata</taxon>
        <taxon>Vertebrata</taxon>
        <taxon>Euteleostomi</taxon>
        <taxon>Actinopterygii</taxon>
        <taxon>Neopterygii</taxon>
        <taxon>Teleostei</taxon>
        <taxon>Ostariophysi</taxon>
        <taxon>Cypriniformes</taxon>
        <taxon>Cyprinidae</taxon>
        <taxon>Cyprininae</taxon>
        <taxon>Cyprinus</taxon>
    </lineage>
</organism>
<dbReference type="Ensembl" id="ENSCCRT00010020880.1">
    <property type="protein sequence ID" value="ENSCCRP00010019079.1"/>
    <property type="gene ID" value="ENSCCRG00010008262.1"/>
</dbReference>
<reference evidence="3" key="2">
    <citation type="submission" date="2025-09" db="UniProtKB">
        <authorList>
            <consortium name="Ensembl"/>
        </authorList>
    </citation>
    <scope>IDENTIFICATION</scope>
</reference>
<dbReference type="AlphaFoldDB" id="A0A8C1IL13"/>
<proteinExistence type="predicted"/>
<evidence type="ECO:0000259" key="2">
    <source>
        <dbReference type="SMART" id="SM00041"/>
    </source>
</evidence>
<evidence type="ECO:0000313" key="3">
    <source>
        <dbReference type="Ensembl" id="ENSCCRP00010019079.1"/>
    </source>
</evidence>